<evidence type="ECO:0000313" key="3">
    <source>
        <dbReference type="EMBL" id="CZR51564.1"/>
    </source>
</evidence>
<feature type="transmembrane region" description="Helical" evidence="2">
    <location>
        <begin position="20"/>
        <end position="41"/>
    </location>
</feature>
<evidence type="ECO:0008006" key="5">
    <source>
        <dbReference type="Google" id="ProtNLM"/>
    </source>
</evidence>
<feature type="transmembrane region" description="Helical" evidence="2">
    <location>
        <begin position="195"/>
        <end position="216"/>
    </location>
</feature>
<organism evidence="3 4">
    <name type="scientific">Phialocephala subalpina</name>
    <dbReference type="NCBI Taxonomy" id="576137"/>
    <lineage>
        <taxon>Eukaryota</taxon>
        <taxon>Fungi</taxon>
        <taxon>Dikarya</taxon>
        <taxon>Ascomycota</taxon>
        <taxon>Pezizomycotina</taxon>
        <taxon>Leotiomycetes</taxon>
        <taxon>Helotiales</taxon>
        <taxon>Mollisiaceae</taxon>
        <taxon>Phialocephala</taxon>
        <taxon>Phialocephala fortinii species complex</taxon>
    </lineage>
</organism>
<dbReference type="AlphaFoldDB" id="A0A1L7WFL0"/>
<keyword evidence="2" id="KW-1133">Transmembrane helix</keyword>
<dbReference type="PANTHER" id="PTHR35179">
    <property type="entry name" value="PROTEIN CBG02620"/>
    <property type="match status" value="1"/>
</dbReference>
<reference evidence="3 4" key="1">
    <citation type="submission" date="2016-03" db="EMBL/GenBank/DDBJ databases">
        <authorList>
            <person name="Ploux O."/>
        </authorList>
    </citation>
    <scope>NUCLEOTIDE SEQUENCE [LARGE SCALE GENOMIC DNA]</scope>
    <source>
        <strain evidence="3 4">UAMH 11012</strain>
    </source>
</reference>
<keyword evidence="2" id="KW-0812">Transmembrane</keyword>
<dbReference type="EMBL" id="FJOG01000002">
    <property type="protein sequence ID" value="CZR51564.1"/>
    <property type="molecule type" value="Genomic_DNA"/>
</dbReference>
<accession>A0A1L7WFL0</accession>
<dbReference type="OrthoDB" id="3205825at2759"/>
<feature type="transmembrane region" description="Helical" evidence="2">
    <location>
        <begin position="74"/>
        <end position="97"/>
    </location>
</feature>
<gene>
    <name evidence="3" type="ORF">PAC_01441</name>
</gene>
<keyword evidence="4" id="KW-1185">Reference proteome</keyword>
<dbReference type="Proteomes" id="UP000184330">
    <property type="component" value="Unassembled WGS sequence"/>
</dbReference>
<dbReference type="PANTHER" id="PTHR35179:SF1">
    <property type="entry name" value="INTEGRAL MEMBRANE PROTEIN"/>
    <property type="match status" value="1"/>
</dbReference>
<feature type="transmembrane region" description="Helical" evidence="2">
    <location>
        <begin position="117"/>
        <end position="137"/>
    </location>
</feature>
<proteinExistence type="predicted"/>
<sequence>MKTFLGPNFQPMVVTTDDLVIAALAFGFTLGFGFLTTCKLWQYTEDMELERPILLMFGWSGAKSRLAWCSQSYAGFICLAFFFSILTAWSLQVQFLLQIIINRISLLMTDRRKSWRLKIGVAVLITSINISVYNIWIPSRLQISPTYEYINNIWDRCEKIIFLLVDGTLNWYFIKTVREKLVNHGLTKYNRLVRFNQWIIGLSLAMDCLIIGMMSLNNSFVYMQFHPLAYIVKLNIEMSMAELIAKISSSHNNTSHFLASPSDAPLKPSNNLVASQLSRTFGVSKDVAWRTNNDSVFGRNIGAGDMGGDIMLNAKQEVSIQVERRRSLAASWKEDSVSISAGGGFRGEDFRGEEEGDTKPLKEEDRIREARMRERDESDDRDKFKMAGVERGMGVFTNIWGQPTQRSPPPEGKRNIDA</sequence>
<keyword evidence="2" id="KW-0472">Membrane</keyword>
<feature type="compositionally biased region" description="Basic and acidic residues" evidence="1">
    <location>
        <begin position="357"/>
        <end position="385"/>
    </location>
</feature>
<evidence type="ECO:0000256" key="2">
    <source>
        <dbReference type="SAM" id="Phobius"/>
    </source>
</evidence>
<feature type="region of interest" description="Disordered" evidence="1">
    <location>
        <begin position="342"/>
        <end position="418"/>
    </location>
</feature>
<evidence type="ECO:0000313" key="4">
    <source>
        <dbReference type="Proteomes" id="UP000184330"/>
    </source>
</evidence>
<evidence type="ECO:0000256" key="1">
    <source>
        <dbReference type="SAM" id="MobiDB-lite"/>
    </source>
</evidence>
<protein>
    <recommendedName>
        <fullName evidence="5">Integral membrane protein</fullName>
    </recommendedName>
</protein>
<name>A0A1L7WFL0_9HELO</name>